<name>A0A2A9DMV7_9CORY</name>
<comment type="caution">
    <text evidence="4">The sequence shown here is derived from an EMBL/GenBank/DDBJ whole genome shotgun (WGS) entry which is preliminary data.</text>
</comment>
<keyword evidence="1 4" id="KW-0808">Transferase</keyword>
<feature type="domain" description="Rhodanese" evidence="3">
    <location>
        <begin position="161"/>
        <end position="276"/>
    </location>
</feature>
<evidence type="ECO:0000259" key="3">
    <source>
        <dbReference type="PROSITE" id="PS50206"/>
    </source>
</evidence>
<dbReference type="PANTHER" id="PTHR11364:SF27">
    <property type="entry name" value="SULFURTRANSFERASE"/>
    <property type="match status" value="1"/>
</dbReference>
<dbReference type="PROSITE" id="PS50206">
    <property type="entry name" value="RHODANESE_3"/>
    <property type="match status" value="2"/>
</dbReference>
<evidence type="ECO:0000256" key="2">
    <source>
        <dbReference type="ARBA" id="ARBA00022737"/>
    </source>
</evidence>
<dbReference type="EMBL" id="PDJF01000001">
    <property type="protein sequence ID" value="PFG27933.1"/>
    <property type="molecule type" value="Genomic_DNA"/>
</dbReference>
<keyword evidence="2" id="KW-0677">Repeat</keyword>
<dbReference type="STRING" id="1724.GCA_001044175_02339"/>
<dbReference type="AlphaFoldDB" id="A0A2A9DMV7"/>
<feature type="domain" description="Rhodanese" evidence="3">
    <location>
        <begin position="40"/>
        <end position="134"/>
    </location>
</feature>
<dbReference type="Proteomes" id="UP000221653">
    <property type="component" value="Unassembled WGS sequence"/>
</dbReference>
<dbReference type="Pfam" id="PF00581">
    <property type="entry name" value="Rhodanese"/>
    <property type="match status" value="2"/>
</dbReference>
<keyword evidence="5" id="KW-1185">Reference proteome</keyword>
<reference evidence="4 5" key="1">
    <citation type="submission" date="2017-10" db="EMBL/GenBank/DDBJ databases">
        <title>Sequencing the genomes of 1000 actinobacteria strains.</title>
        <authorList>
            <person name="Klenk H.-P."/>
        </authorList>
    </citation>
    <scope>NUCLEOTIDE SEQUENCE [LARGE SCALE GENOMIC DNA]</scope>
    <source>
        <strain evidence="4 5">DSM 20688</strain>
    </source>
</reference>
<organism evidence="4 5">
    <name type="scientific">Corynebacterium renale</name>
    <dbReference type="NCBI Taxonomy" id="1724"/>
    <lineage>
        <taxon>Bacteria</taxon>
        <taxon>Bacillati</taxon>
        <taxon>Actinomycetota</taxon>
        <taxon>Actinomycetes</taxon>
        <taxon>Mycobacteriales</taxon>
        <taxon>Corynebacteriaceae</taxon>
        <taxon>Corynebacterium</taxon>
    </lineage>
</organism>
<dbReference type="CDD" id="cd01448">
    <property type="entry name" value="TST_Repeat_1"/>
    <property type="match status" value="1"/>
</dbReference>
<evidence type="ECO:0000256" key="1">
    <source>
        <dbReference type="ARBA" id="ARBA00022679"/>
    </source>
</evidence>
<dbReference type="PANTHER" id="PTHR11364">
    <property type="entry name" value="THIOSULFATE SULFERTANSFERASE"/>
    <property type="match status" value="1"/>
</dbReference>
<dbReference type="RefSeq" id="WP_048380927.1">
    <property type="nucleotide sequence ID" value="NZ_LDYE01000008.1"/>
</dbReference>
<sequence>MSNFIGVSELANLVADGHGETLIACQWGNEEGAGYRRFVSHHIPTSVFCDPAMALAGVPGSRQGRNPLPDADQLARWFDRWGLHSKRQIVVYDEGHGLFASRAWWILRWAGVEHVRILDGGQKAWDRAGNPLMGGPGNLPLPSDLTPQPAQMRVATLEEVVDFDGVLIDARQPSRFAGKRETLDLKAGHIPGAINVPVRAIKDENDVLLPAGEIRSVFERAGVPLNTDPKNIIVYSGSGNHSAQLLAAMEDIGLGGAAHYVGGWSQWAARKGLPVERGNEYQG</sequence>
<proteinExistence type="predicted"/>
<dbReference type="GO" id="GO:0004792">
    <property type="term" value="F:thiosulfate-cyanide sulfurtransferase activity"/>
    <property type="evidence" value="ECO:0007669"/>
    <property type="project" value="TreeGrafter"/>
</dbReference>
<gene>
    <name evidence="4" type="ORF">ATK06_1015</name>
</gene>
<dbReference type="SMART" id="SM00450">
    <property type="entry name" value="RHOD"/>
    <property type="match status" value="2"/>
</dbReference>
<dbReference type="OrthoDB" id="9770030at2"/>
<evidence type="ECO:0000313" key="5">
    <source>
        <dbReference type="Proteomes" id="UP000221653"/>
    </source>
</evidence>
<dbReference type="InterPro" id="IPR001763">
    <property type="entry name" value="Rhodanese-like_dom"/>
</dbReference>
<dbReference type="InterPro" id="IPR036873">
    <property type="entry name" value="Rhodanese-like_dom_sf"/>
</dbReference>
<accession>A0A2A9DMV7</accession>
<evidence type="ECO:0000313" key="4">
    <source>
        <dbReference type="EMBL" id="PFG27933.1"/>
    </source>
</evidence>
<keyword evidence="4" id="KW-0670">Pyruvate</keyword>
<dbReference type="SUPFAM" id="SSF52821">
    <property type="entry name" value="Rhodanese/Cell cycle control phosphatase"/>
    <property type="match status" value="2"/>
</dbReference>
<protein>
    <submittedName>
        <fullName evidence="4">Thiosulfate/3-mercaptopyruvate sulfurtransferase</fullName>
    </submittedName>
</protein>
<dbReference type="InterPro" id="IPR045078">
    <property type="entry name" value="TST/MPST-like"/>
</dbReference>
<dbReference type="Gene3D" id="3.40.250.10">
    <property type="entry name" value="Rhodanese-like domain"/>
    <property type="match status" value="2"/>
</dbReference>